<evidence type="ECO:0000256" key="2">
    <source>
        <dbReference type="ARBA" id="ARBA00022553"/>
    </source>
</evidence>
<dbReference type="InterPro" id="IPR020806">
    <property type="entry name" value="PKS_PP-bd"/>
</dbReference>
<evidence type="ECO:0000256" key="1">
    <source>
        <dbReference type="ARBA" id="ARBA00022450"/>
    </source>
</evidence>
<evidence type="ECO:0000259" key="3">
    <source>
        <dbReference type="PROSITE" id="PS50075"/>
    </source>
</evidence>
<organism evidence="4 5">
    <name type="scientific">Saccharothrix xinjiangensis</name>
    <dbReference type="NCBI Taxonomy" id="204798"/>
    <lineage>
        <taxon>Bacteria</taxon>
        <taxon>Bacillati</taxon>
        <taxon>Actinomycetota</taxon>
        <taxon>Actinomycetes</taxon>
        <taxon>Pseudonocardiales</taxon>
        <taxon>Pseudonocardiaceae</taxon>
        <taxon>Saccharothrix</taxon>
    </lineage>
</organism>
<accession>A0ABV9Y6H0</accession>
<proteinExistence type="predicted"/>
<dbReference type="EMBL" id="JBHSJB010000027">
    <property type="protein sequence ID" value="MFC5057153.1"/>
    <property type="molecule type" value="Genomic_DNA"/>
</dbReference>
<dbReference type="SMART" id="SM00823">
    <property type="entry name" value="PKS_PP"/>
    <property type="match status" value="1"/>
</dbReference>
<keyword evidence="2" id="KW-0597">Phosphoprotein</keyword>
<evidence type="ECO:0000313" key="5">
    <source>
        <dbReference type="Proteomes" id="UP001595833"/>
    </source>
</evidence>
<dbReference type="InterPro" id="IPR036736">
    <property type="entry name" value="ACP-like_sf"/>
</dbReference>
<dbReference type="Proteomes" id="UP001595833">
    <property type="component" value="Unassembled WGS sequence"/>
</dbReference>
<dbReference type="PANTHER" id="PTHR45527:SF1">
    <property type="entry name" value="FATTY ACID SYNTHASE"/>
    <property type="match status" value="1"/>
</dbReference>
<name>A0ABV9Y6H0_9PSEU</name>
<keyword evidence="5" id="KW-1185">Reference proteome</keyword>
<feature type="domain" description="Carrier" evidence="3">
    <location>
        <begin position="7"/>
        <end position="82"/>
    </location>
</feature>
<dbReference type="PROSITE" id="PS50075">
    <property type="entry name" value="CARRIER"/>
    <property type="match status" value="1"/>
</dbReference>
<protein>
    <submittedName>
        <fullName evidence="4">Phosphopantetheine-binding protein</fullName>
    </submittedName>
</protein>
<comment type="caution">
    <text evidence="4">The sequence shown here is derived from an EMBL/GenBank/DDBJ whole genome shotgun (WGS) entry which is preliminary data.</text>
</comment>
<dbReference type="InterPro" id="IPR009081">
    <property type="entry name" value="PP-bd_ACP"/>
</dbReference>
<keyword evidence="1" id="KW-0596">Phosphopantetheine</keyword>
<dbReference type="Gene3D" id="1.10.1200.10">
    <property type="entry name" value="ACP-like"/>
    <property type="match status" value="1"/>
</dbReference>
<evidence type="ECO:0000313" key="4">
    <source>
        <dbReference type="EMBL" id="MFC5057153.1"/>
    </source>
</evidence>
<sequence>MNPHTTTDLAATTEGVRQAWAEVLDRTTVPDDINFFEVGGDSLLLIVLLERLGGMTDRELEAADLFQHSTVRAQVELLTSPAAPRELVELGATNRRGLLGRARRNDHGE</sequence>
<dbReference type="Pfam" id="PF00550">
    <property type="entry name" value="PP-binding"/>
    <property type="match status" value="1"/>
</dbReference>
<dbReference type="RefSeq" id="WP_344043418.1">
    <property type="nucleotide sequence ID" value="NZ_BAAAKE010000045.1"/>
</dbReference>
<reference evidence="5" key="1">
    <citation type="journal article" date="2019" name="Int. J. Syst. Evol. Microbiol.">
        <title>The Global Catalogue of Microorganisms (GCM) 10K type strain sequencing project: providing services to taxonomists for standard genome sequencing and annotation.</title>
        <authorList>
            <consortium name="The Broad Institute Genomics Platform"/>
            <consortium name="The Broad Institute Genome Sequencing Center for Infectious Disease"/>
            <person name="Wu L."/>
            <person name="Ma J."/>
        </authorList>
    </citation>
    <scope>NUCLEOTIDE SEQUENCE [LARGE SCALE GENOMIC DNA]</scope>
    <source>
        <strain evidence="5">KCTC 12848</strain>
    </source>
</reference>
<dbReference type="SUPFAM" id="SSF47336">
    <property type="entry name" value="ACP-like"/>
    <property type="match status" value="1"/>
</dbReference>
<dbReference type="PANTHER" id="PTHR45527">
    <property type="entry name" value="NONRIBOSOMAL PEPTIDE SYNTHETASE"/>
    <property type="match status" value="1"/>
</dbReference>
<gene>
    <name evidence="4" type="ORF">ACFPFM_25825</name>
</gene>